<dbReference type="CDD" id="cd00075">
    <property type="entry name" value="HATPase"/>
    <property type="match status" value="1"/>
</dbReference>
<evidence type="ECO:0000256" key="8">
    <source>
        <dbReference type="ARBA" id="ARBA00022741"/>
    </source>
</evidence>
<keyword evidence="6 14" id="KW-0597">Phosphoprotein</keyword>
<evidence type="ECO:0000259" key="16">
    <source>
        <dbReference type="PROSITE" id="PS50109"/>
    </source>
</evidence>
<dbReference type="Pfam" id="PF00072">
    <property type="entry name" value="Response_reg"/>
    <property type="match status" value="1"/>
</dbReference>
<evidence type="ECO:0000256" key="7">
    <source>
        <dbReference type="ARBA" id="ARBA00022679"/>
    </source>
</evidence>
<dbReference type="EC" id="2.7.13.3" evidence="3"/>
<dbReference type="Proteomes" id="UP000886748">
    <property type="component" value="Unassembled WGS sequence"/>
</dbReference>
<keyword evidence="11" id="KW-0902">Two-component regulatory system</keyword>
<evidence type="ECO:0000256" key="3">
    <source>
        <dbReference type="ARBA" id="ARBA00012438"/>
    </source>
</evidence>
<comment type="caution">
    <text evidence="19">The sequence shown here is derived from an EMBL/GenBank/DDBJ whole genome shotgun (WGS) entry which is preliminary data.</text>
</comment>
<gene>
    <name evidence="19" type="ORF">IAD26_04305</name>
</gene>
<keyword evidence="8" id="KW-0547">Nucleotide-binding</keyword>
<dbReference type="Gene3D" id="3.40.50.2300">
    <property type="match status" value="1"/>
</dbReference>
<dbReference type="SMART" id="SM00388">
    <property type="entry name" value="HisKA"/>
    <property type="match status" value="1"/>
</dbReference>
<dbReference type="SMART" id="SM00091">
    <property type="entry name" value="PAS"/>
    <property type="match status" value="1"/>
</dbReference>
<dbReference type="SUPFAM" id="SSF55874">
    <property type="entry name" value="ATPase domain of HSP90 chaperone/DNA topoisomerase II/histidine kinase"/>
    <property type="match status" value="1"/>
</dbReference>
<dbReference type="InterPro" id="IPR036890">
    <property type="entry name" value="HATPase_C_sf"/>
</dbReference>
<organism evidence="19 20">
    <name type="scientific">Candidatus Limenecus avicola</name>
    <dbReference type="NCBI Taxonomy" id="2840847"/>
    <lineage>
        <taxon>Bacteria</taxon>
        <taxon>Bacillati</taxon>
        <taxon>Bacillota</taxon>
        <taxon>Clostridia</taxon>
        <taxon>Eubacteriales</taxon>
        <taxon>Clostridiaceae</taxon>
        <taxon>Clostridiaceae incertae sedis</taxon>
        <taxon>Candidatus Limenecus</taxon>
    </lineage>
</organism>
<dbReference type="PANTHER" id="PTHR43547:SF2">
    <property type="entry name" value="HYBRID SIGNAL TRANSDUCTION HISTIDINE KINASE C"/>
    <property type="match status" value="1"/>
</dbReference>
<protein>
    <recommendedName>
        <fullName evidence="4">Stage 0 sporulation protein A homolog</fullName>
        <ecNumber evidence="3">2.7.13.3</ecNumber>
    </recommendedName>
</protein>
<keyword evidence="12" id="KW-0472">Membrane</keyword>
<dbReference type="SMART" id="SM00448">
    <property type="entry name" value="REC"/>
    <property type="match status" value="1"/>
</dbReference>
<dbReference type="GO" id="GO:0005524">
    <property type="term" value="F:ATP binding"/>
    <property type="evidence" value="ECO:0007669"/>
    <property type="project" value="UniProtKB-KW"/>
</dbReference>
<dbReference type="AlphaFoldDB" id="A0A9D1MZK1"/>
<dbReference type="SUPFAM" id="SSF55785">
    <property type="entry name" value="PYP-like sensor domain (PAS domain)"/>
    <property type="match status" value="1"/>
</dbReference>
<evidence type="ECO:0000313" key="20">
    <source>
        <dbReference type="Proteomes" id="UP000886748"/>
    </source>
</evidence>
<dbReference type="InterPro" id="IPR000014">
    <property type="entry name" value="PAS"/>
</dbReference>
<evidence type="ECO:0000256" key="14">
    <source>
        <dbReference type="PROSITE-ProRule" id="PRU00169"/>
    </source>
</evidence>
<dbReference type="CDD" id="cd00130">
    <property type="entry name" value="PAS"/>
    <property type="match status" value="1"/>
</dbReference>
<comment type="subcellular location">
    <subcellularLocation>
        <location evidence="2">Cell membrane</location>
    </subcellularLocation>
</comment>
<dbReference type="FunFam" id="3.30.565.10:FF:000023">
    <property type="entry name" value="PAS domain-containing sensor histidine kinase"/>
    <property type="match status" value="1"/>
</dbReference>
<evidence type="ECO:0000256" key="1">
    <source>
        <dbReference type="ARBA" id="ARBA00000085"/>
    </source>
</evidence>
<dbReference type="Pfam" id="PF13426">
    <property type="entry name" value="PAS_9"/>
    <property type="match status" value="1"/>
</dbReference>
<dbReference type="PROSITE" id="PS50109">
    <property type="entry name" value="HIS_KIN"/>
    <property type="match status" value="1"/>
</dbReference>
<evidence type="ECO:0000259" key="17">
    <source>
        <dbReference type="PROSITE" id="PS50110"/>
    </source>
</evidence>
<feature type="modified residue" description="4-aspartylphosphate" evidence="14">
    <location>
        <position position="56"/>
    </location>
</feature>
<dbReference type="CDD" id="cd17569">
    <property type="entry name" value="REC_HupR-like"/>
    <property type="match status" value="1"/>
</dbReference>
<evidence type="ECO:0000256" key="15">
    <source>
        <dbReference type="SAM" id="Coils"/>
    </source>
</evidence>
<keyword evidence="9" id="KW-0418">Kinase</keyword>
<dbReference type="InterPro" id="IPR004358">
    <property type="entry name" value="Sig_transdc_His_kin-like_C"/>
</dbReference>
<keyword evidence="15" id="KW-0175">Coiled coil</keyword>
<feature type="domain" description="PAS" evidence="18">
    <location>
        <begin position="166"/>
        <end position="221"/>
    </location>
</feature>
<comment type="function">
    <text evidence="13">May play the central regulatory role in sporulation. It may be an element of the effector pathway responsible for the activation of sporulation genes in response to nutritional stress. Spo0A may act in concert with spo0H (a sigma factor) to control the expression of some genes that are critical to the sporulation process.</text>
</comment>
<evidence type="ECO:0000256" key="11">
    <source>
        <dbReference type="ARBA" id="ARBA00023012"/>
    </source>
</evidence>
<dbReference type="InterPro" id="IPR001789">
    <property type="entry name" value="Sig_transdc_resp-reg_receiver"/>
</dbReference>
<accession>A0A9D1MZK1</accession>
<evidence type="ECO:0000256" key="2">
    <source>
        <dbReference type="ARBA" id="ARBA00004236"/>
    </source>
</evidence>
<keyword evidence="5" id="KW-1003">Cell membrane</keyword>
<feature type="domain" description="Response regulatory" evidence="17">
    <location>
        <begin position="6"/>
        <end position="122"/>
    </location>
</feature>
<dbReference type="GO" id="GO:0005886">
    <property type="term" value="C:plasma membrane"/>
    <property type="evidence" value="ECO:0007669"/>
    <property type="project" value="UniProtKB-SubCell"/>
</dbReference>
<evidence type="ECO:0000256" key="5">
    <source>
        <dbReference type="ARBA" id="ARBA00022475"/>
    </source>
</evidence>
<evidence type="ECO:0000256" key="12">
    <source>
        <dbReference type="ARBA" id="ARBA00023136"/>
    </source>
</evidence>
<feature type="coiled-coil region" evidence="15">
    <location>
        <begin position="128"/>
        <end position="158"/>
    </location>
</feature>
<dbReference type="CDD" id="cd00082">
    <property type="entry name" value="HisKA"/>
    <property type="match status" value="1"/>
</dbReference>
<evidence type="ECO:0000256" key="13">
    <source>
        <dbReference type="ARBA" id="ARBA00024867"/>
    </source>
</evidence>
<dbReference type="InterPro" id="IPR005467">
    <property type="entry name" value="His_kinase_dom"/>
</dbReference>
<evidence type="ECO:0000256" key="10">
    <source>
        <dbReference type="ARBA" id="ARBA00022840"/>
    </source>
</evidence>
<dbReference type="PANTHER" id="PTHR43547">
    <property type="entry name" value="TWO-COMPONENT HISTIDINE KINASE"/>
    <property type="match status" value="1"/>
</dbReference>
<evidence type="ECO:0000259" key="18">
    <source>
        <dbReference type="PROSITE" id="PS50112"/>
    </source>
</evidence>
<reference evidence="19" key="2">
    <citation type="journal article" date="2021" name="PeerJ">
        <title>Extensive microbial diversity within the chicken gut microbiome revealed by metagenomics and culture.</title>
        <authorList>
            <person name="Gilroy R."/>
            <person name="Ravi A."/>
            <person name="Getino M."/>
            <person name="Pursley I."/>
            <person name="Horton D.L."/>
            <person name="Alikhan N.F."/>
            <person name="Baker D."/>
            <person name="Gharbi K."/>
            <person name="Hall N."/>
            <person name="Watson M."/>
            <person name="Adriaenssens E.M."/>
            <person name="Foster-Nyarko E."/>
            <person name="Jarju S."/>
            <person name="Secka A."/>
            <person name="Antonio M."/>
            <person name="Oren A."/>
            <person name="Chaudhuri R.R."/>
            <person name="La Ragione R."/>
            <person name="Hildebrand F."/>
            <person name="Pallen M.J."/>
        </authorList>
    </citation>
    <scope>NUCLEOTIDE SEQUENCE</scope>
    <source>
        <strain evidence="19">CHK154-7741</strain>
    </source>
</reference>
<keyword evidence="10" id="KW-0067">ATP-binding</keyword>
<dbReference type="Pfam" id="PF02518">
    <property type="entry name" value="HATPase_c"/>
    <property type="match status" value="1"/>
</dbReference>
<dbReference type="SUPFAM" id="SSF47384">
    <property type="entry name" value="Homodimeric domain of signal transducing histidine kinase"/>
    <property type="match status" value="1"/>
</dbReference>
<reference evidence="19" key="1">
    <citation type="submission" date="2020-10" db="EMBL/GenBank/DDBJ databases">
        <authorList>
            <person name="Gilroy R."/>
        </authorList>
    </citation>
    <scope>NUCLEOTIDE SEQUENCE</scope>
    <source>
        <strain evidence="19">CHK154-7741</strain>
    </source>
</reference>
<dbReference type="GO" id="GO:0000155">
    <property type="term" value="F:phosphorelay sensor kinase activity"/>
    <property type="evidence" value="ECO:0007669"/>
    <property type="project" value="InterPro"/>
</dbReference>
<dbReference type="SUPFAM" id="SSF52172">
    <property type="entry name" value="CheY-like"/>
    <property type="match status" value="1"/>
</dbReference>
<dbReference type="InterPro" id="IPR003594">
    <property type="entry name" value="HATPase_dom"/>
</dbReference>
<dbReference type="Gene3D" id="1.10.287.130">
    <property type="match status" value="1"/>
</dbReference>
<dbReference type="PRINTS" id="PR00344">
    <property type="entry name" value="BCTRLSENSOR"/>
</dbReference>
<dbReference type="PROSITE" id="PS50112">
    <property type="entry name" value="PAS"/>
    <property type="match status" value="1"/>
</dbReference>
<comment type="catalytic activity">
    <reaction evidence="1">
        <text>ATP + protein L-histidine = ADP + protein N-phospho-L-histidine.</text>
        <dbReference type="EC" id="2.7.13.3"/>
    </reaction>
</comment>
<evidence type="ECO:0000256" key="4">
    <source>
        <dbReference type="ARBA" id="ARBA00018672"/>
    </source>
</evidence>
<keyword evidence="7" id="KW-0808">Transferase</keyword>
<dbReference type="SMART" id="SM00387">
    <property type="entry name" value="HATPase_c"/>
    <property type="match status" value="1"/>
</dbReference>
<dbReference type="NCBIfam" id="TIGR00229">
    <property type="entry name" value="sensory_box"/>
    <property type="match status" value="1"/>
</dbReference>
<dbReference type="Pfam" id="PF00512">
    <property type="entry name" value="HisKA"/>
    <property type="match status" value="1"/>
</dbReference>
<dbReference type="PROSITE" id="PS50110">
    <property type="entry name" value="RESPONSE_REGULATORY"/>
    <property type="match status" value="1"/>
</dbReference>
<evidence type="ECO:0000256" key="6">
    <source>
        <dbReference type="ARBA" id="ARBA00022553"/>
    </source>
</evidence>
<dbReference type="Gene3D" id="3.30.565.10">
    <property type="entry name" value="Histidine kinase-like ATPase, C-terminal domain"/>
    <property type="match status" value="1"/>
</dbReference>
<dbReference type="InterPro" id="IPR035965">
    <property type="entry name" value="PAS-like_dom_sf"/>
</dbReference>
<proteinExistence type="predicted"/>
<dbReference type="InterPro" id="IPR011006">
    <property type="entry name" value="CheY-like_superfamily"/>
</dbReference>
<sequence length="518" mass="57841">MYKSKRIIVVDDEQIMLSTLKMLLNIEGFSNVEYFESAKKALENIKENKPDLILSDFMMPEMNGIEFLAQAKTSCPDTSMILLTGYADKENAIKAINEVGIYKYIEKPWDNEELLISIRNGLERSGLIFELNNKIEELSQAKAQLEKYSHSLEEIVMQKTADLVESNTKLSAIINYCADGIVIVSHDAAIVQANPAFENLTGLDEHLLAGKKLQELIVSDETKLKKITNDKKEVLLRDAAIRNFINDKNIPVEINFAPIPSDGKDDTEINYVGVVRNVSLQKEMERLRDDFIATLTHDLRTPLLAAIQTLQFFLDGTLGQIGDKQKTLLDTMKKSNEDMLGLVNALLEVYKYESGKLNLCKTTFSLKDFIEESIAQLGALADKKGIKICVSYEDTKDADITADRNELRRVLLNLCGNALNHTKSGGEISISAVNKEGDLILNVKDNGIGIPKEDLKKLFKRFSQGTSQKRSAGTGLGLYLSRQIVEAHNGKIWVESEVSKGSVFSILIPDSLNIKEKV</sequence>
<dbReference type="InterPro" id="IPR003661">
    <property type="entry name" value="HisK_dim/P_dom"/>
</dbReference>
<dbReference type="InterPro" id="IPR036097">
    <property type="entry name" value="HisK_dim/P_sf"/>
</dbReference>
<dbReference type="EMBL" id="DVOD01000030">
    <property type="protein sequence ID" value="HIU92340.1"/>
    <property type="molecule type" value="Genomic_DNA"/>
</dbReference>
<evidence type="ECO:0000313" key="19">
    <source>
        <dbReference type="EMBL" id="HIU92340.1"/>
    </source>
</evidence>
<feature type="domain" description="Histidine kinase" evidence="16">
    <location>
        <begin position="294"/>
        <end position="512"/>
    </location>
</feature>
<dbReference type="Gene3D" id="3.30.450.20">
    <property type="entry name" value="PAS domain"/>
    <property type="match status" value="1"/>
</dbReference>
<name>A0A9D1MZK1_9CLOT</name>
<evidence type="ECO:0000256" key="9">
    <source>
        <dbReference type="ARBA" id="ARBA00022777"/>
    </source>
</evidence>